<evidence type="ECO:0000256" key="1">
    <source>
        <dbReference type="SAM" id="MobiDB-lite"/>
    </source>
</evidence>
<dbReference type="EMBL" id="LAZR01062817">
    <property type="protein sequence ID" value="KKK60744.1"/>
    <property type="molecule type" value="Genomic_DNA"/>
</dbReference>
<gene>
    <name evidence="2" type="ORF">LCGC14_3021290</name>
</gene>
<name>A0A0F8Z2R2_9ZZZZ</name>
<protein>
    <submittedName>
        <fullName evidence="2">Uncharacterized protein</fullName>
    </submittedName>
</protein>
<feature type="region of interest" description="Disordered" evidence="1">
    <location>
        <begin position="275"/>
        <end position="294"/>
    </location>
</feature>
<accession>A0A0F8Z2R2</accession>
<evidence type="ECO:0000313" key="2">
    <source>
        <dbReference type="EMBL" id="KKK60744.1"/>
    </source>
</evidence>
<comment type="caution">
    <text evidence="2">The sequence shown here is derived from an EMBL/GenBank/DDBJ whole genome shotgun (WGS) entry which is preliminary data.</text>
</comment>
<organism evidence="2">
    <name type="scientific">marine sediment metagenome</name>
    <dbReference type="NCBI Taxonomy" id="412755"/>
    <lineage>
        <taxon>unclassified sequences</taxon>
        <taxon>metagenomes</taxon>
        <taxon>ecological metagenomes</taxon>
    </lineage>
</organism>
<dbReference type="SUPFAM" id="SSF46785">
    <property type="entry name" value="Winged helix' DNA-binding domain"/>
    <property type="match status" value="1"/>
</dbReference>
<sequence length="294" mass="33334">MASNGFVKSRRGILQHLRTGKITHEQFAAFEIILHEADPATGIWWGSANALAGNYNYSKRSARHLLEQLERSGYIKRFATVGGRSNYPILVDKYEPTLGVKVGLRLNALLTEDWRRPAYESCQVGGQVRGQVRGEVDQVTPLSHSDIDPPEKEKEKGPHKKRGGHPLFQPILDYAFRAYEERHHHKPSWTPKDDFRALRDLLRASPQLSLEEFQTVFQNYLDSTVPFYQQKGWRLKYACTDFDGLRSGAKHPRGGKTDAKTRTARNVAAARKFLSDDRPLDGDIRGSLRPGSKP</sequence>
<reference evidence="2" key="1">
    <citation type="journal article" date="2015" name="Nature">
        <title>Complex archaea that bridge the gap between prokaryotes and eukaryotes.</title>
        <authorList>
            <person name="Spang A."/>
            <person name="Saw J.H."/>
            <person name="Jorgensen S.L."/>
            <person name="Zaremba-Niedzwiedzka K."/>
            <person name="Martijn J."/>
            <person name="Lind A.E."/>
            <person name="van Eijk R."/>
            <person name="Schleper C."/>
            <person name="Guy L."/>
            <person name="Ettema T.J."/>
        </authorList>
    </citation>
    <scope>NUCLEOTIDE SEQUENCE</scope>
</reference>
<feature type="compositionally biased region" description="Basic and acidic residues" evidence="1">
    <location>
        <begin position="145"/>
        <end position="156"/>
    </location>
</feature>
<feature type="compositionally biased region" description="Basic and acidic residues" evidence="1">
    <location>
        <begin position="275"/>
        <end position="286"/>
    </location>
</feature>
<proteinExistence type="predicted"/>
<dbReference type="InterPro" id="IPR036390">
    <property type="entry name" value="WH_DNA-bd_sf"/>
</dbReference>
<dbReference type="AlphaFoldDB" id="A0A0F8Z2R2"/>
<feature type="region of interest" description="Disordered" evidence="1">
    <location>
        <begin position="138"/>
        <end position="164"/>
    </location>
</feature>